<comment type="caution">
    <text evidence="1">The sequence shown here is derived from an EMBL/GenBank/DDBJ whole genome shotgun (WGS) entry which is preliminary data.</text>
</comment>
<reference evidence="1" key="2">
    <citation type="submission" date="2020-09" db="EMBL/GenBank/DDBJ databases">
        <authorList>
            <person name="Sun Q."/>
            <person name="Ohkuma M."/>
        </authorList>
    </citation>
    <scope>NUCLEOTIDE SEQUENCE</scope>
    <source>
        <strain evidence="1">JCM 4646</strain>
    </source>
</reference>
<evidence type="ECO:0000313" key="2">
    <source>
        <dbReference type="Proteomes" id="UP000617734"/>
    </source>
</evidence>
<gene>
    <name evidence="1" type="ORF">GCM10018781_60920</name>
</gene>
<evidence type="ECO:0000313" key="1">
    <source>
        <dbReference type="EMBL" id="GHH80468.1"/>
    </source>
</evidence>
<organism evidence="1 2">
    <name type="scientific">Kitasatospora indigofera</name>
    <dbReference type="NCBI Taxonomy" id="67307"/>
    <lineage>
        <taxon>Bacteria</taxon>
        <taxon>Bacillati</taxon>
        <taxon>Actinomycetota</taxon>
        <taxon>Actinomycetes</taxon>
        <taxon>Kitasatosporales</taxon>
        <taxon>Streptomycetaceae</taxon>
        <taxon>Kitasatospora</taxon>
    </lineage>
</organism>
<name>A0A919G9H6_9ACTN</name>
<dbReference type="Proteomes" id="UP000617734">
    <property type="component" value="Unassembled WGS sequence"/>
</dbReference>
<sequence>MHMDAALCDHYAGNTSQGCTRAVDALIALPSDQRTGLVRSRATDLLRAIPPGHDRERAVADLRDILRA</sequence>
<protein>
    <submittedName>
        <fullName evidence="1">Uncharacterized protein</fullName>
    </submittedName>
</protein>
<accession>A0A919G9H6</accession>
<dbReference type="AlphaFoldDB" id="A0A919G9H6"/>
<keyword evidence="2" id="KW-1185">Reference proteome</keyword>
<proteinExistence type="predicted"/>
<reference evidence="1" key="1">
    <citation type="journal article" date="2014" name="Int. J. Syst. Evol. Microbiol.">
        <title>Complete genome sequence of Corynebacterium casei LMG S-19264T (=DSM 44701T), isolated from a smear-ripened cheese.</title>
        <authorList>
            <consortium name="US DOE Joint Genome Institute (JGI-PGF)"/>
            <person name="Walter F."/>
            <person name="Albersmeier A."/>
            <person name="Kalinowski J."/>
            <person name="Ruckert C."/>
        </authorList>
    </citation>
    <scope>NUCLEOTIDE SEQUENCE</scope>
    <source>
        <strain evidence="1">JCM 4646</strain>
    </source>
</reference>
<dbReference type="EMBL" id="BNBO01000047">
    <property type="protein sequence ID" value="GHH80468.1"/>
    <property type="molecule type" value="Genomic_DNA"/>
</dbReference>